<organism evidence="1 2">
    <name type="scientific">Actinomadura algeriensis</name>
    <dbReference type="NCBI Taxonomy" id="1679523"/>
    <lineage>
        <taxon>Bacteria</taxon>
        <taxon>Bacillati</taxon>
        <taxon>Actinomycetota</taxon>
        <taxon>Actinomycetes</taxon>
        <taxon>Streptosporangiales</taxon>
        <taxon>Thermomonosporaceae</taxon>
        <taxon>Actinomadura</taxon>
    </lineage>
</organism>
<sequence length="42" mass="4088">MHALDVATIGVPADATPALLGFTMAGHIVGRAVPTATAETAA</sequence>
<evidence type="ECO:0000313" key="2">
    <source>
        <dbReference type="Proteomes" id="UP000627838"/>
    </source>
</evidence>
<comment type="caution">
    <text evidence="1">The sequence shown here is derived from an EMBL/GenBank/DDBJ whole genome shotgun (WGS) entry which is preliminary data.</text>
</comment>
<keyword evidence="2" id="KW-1185">Reference proteome</keyword>
<accession>A0ABR9JSY1</accession>
<name>A0ABR9JSY1_9ACTN</name>
<reference evidence="1 2" key="1">
    <citation type="submission" date="2020-10" db="EMBL/GenBank/DDBJ databases">
        <title>Sequencing the genomes of 1000 actinobacteria strains.</title>
        <authorList>
            <person name="Klenk H.-P."/>
        </authorList>
    </citation>
    <scope>NUCLEOTIDE SEQUENCE [LARGE SCALE GENOMIC DNA]</scope>
    <source>
        <strain evidence="1 2">DSM 46744</strain>
    </source>
</reference>
<protein>
    <submittedName>
        <fullName evidence="1">Phosphatidylethanolamine-binding protein (PEBP) family uncharacterized protein</fullName>
    </submittedName>
</protein>
<gene>
    <name evidence="1" type="ORF">H4W34_003512</name>
</gene>
<proteinExistence type="predicted"/>
<dbReference type="Proteomes" id="UP000627838">
    <property type="component" value="Unassembled WGS sequence"/>
</dbReference>
<dbReference type="EMBL" id="JADBDZ010000001">
    <property type="protein sequence ID" value="MBE1533679.1"/>
    <property type="molecule type" value="Genomic_DNA"/>
</dbReference>
<evidence type="ECO:0000313" key="1">
    <source>
        <dbReference type="EMBL" id="MBE1533679.1"/>
    </source>
</evidence>